<dbReference type="RefSeq" id="WP_210892441.1">
    <property type="nucleotide sequence ID" value="NZ_JAGPYQ010000002.1"/>
</dbReference>
<dbReference type="PANTHER" id="PTHR14969">
    <property type="entry name" value="SPHINGOSINE-1-PHOSPHATE PHOSPHOHYDROLASE"/>
    <property type="match status" value="1"/>
</dbReference>
<feature type="transmembrane region" description="Helical" evidence="2">
    <location>
        <begin position="162"/>
        <end position="182"/>
    </location>
</feature>
<evidence type="ECO:0000256" key="1">
    <source>
        <dbReference type="SAM" id="MobiDB-lite"/>
    </source>
</evidence>
<dbReference type="AlphaFoldDB" id="A0A940Y4Y2"/>
<evidence type="ECO:0000313" key="4">
    <source>
        <dbReference type="EMBL" id="MBQ0854643.1"/>
    </source>
</evidence>
<keyword evidence="2" id="KW-0472">Membrane</keyword>
<proteinExistence type="predicted"/>
<organism evidence="4 5">
    <name type="scientific">Streptomyces liliiviolaceus</name>
    <dbReference type="NCBI Taxonomy" id="2823109"/>
    <lineage>
        <taxon>Bacteria</taxon>
        <taxon>Bacillati</taxon>
        <taxon>Actinomycetota</taxon>
        <taxon>Actinomycetes</taxon>
        <taxon>Kitasatosporales</taxon>
        <taxon>Streptomycetaceae</taxon>
        <taxon>Streptomyces</taxon>
    </lineage>
</organism>
<dbReference type="Pfam" id="PF01569">
    <property type="entry name" value="PAP2"/>
    <property type="match status" value="1"/>
</dbReference>
<gene>
    <name evidence="4" type="ORF">J8N05_41515</name>
</gene>
<feature type="transmembrane region" description="Helical" evidence="2">
    <location>
        <begin position="56"/>
        <end position="79"/>
    </location>
</feature>
<dbReference type="SMART" id="SM00014">
    <property type="entry name" value="acidPPc"/>
    <property type="match status" value="1"/>
</dbReference>
<dbReference type="SUPFAM" id="SSF48317">
    <property type="entry name" value="Acid phosphatase/Vanadium-dependent haloperoxidase"/>
    <property type="match status" value="1"/>
</dbReference>
<reference evidence="4 5" key="1">
    <citation type="submission" date="2021-04" db="EMBL/GenBank/DDBJ databases">
        <authorList>
            <person name="Tang X."/>
            <person name="Zhou X."/>
            <person name="Chen X."/>
            <person name="Cernava T."/>
            <person name="Zhang C."/>
        </authorList>
    </citation>
    <scope>NUCLEOTIDE SEQUENCE [LARGE SCALE GENOMIC DNA]</scope>
    <source>
        <strain evidence="4 5">BH-SS-21</strain>
    </source>
</reference>
<feature type="compositionally biased region" description="Basic and acidic residues" evidence="1">
    <location>
        <begin position="221"/>
        <end position="246"/>
    </location>
</feature>
<feature type="transmembrane region" description="Helical" evidence="2">
    <location>
        <begin position="188"/>
        <end position="209"/>
    </location>
</feature>
<evidence type="ECO:0000256" key="2">
    <source>
        <dbReference type="SAM" id="Phobius"/>
    </source>
</evidence>
<dbReference type="Proteomes" id="UP000677413">
    <property type="component" value="Unassembled WGS sequence"/>
</dbReference>
<protein>
    <submittedName>
        <fullName evidence="4">Phosphatase PAP2 family protein</fullName>
    </submittedName>
</protein>
<evidence type="ECO:0000313" key="5">
    <source>
        <dbReference type="Proteomes" id="UP000677413"/>
    </source>
</evidence>
<accession>A0A940Y4Y2</accession>
<feature type="transmembrane region" description="Helical" evidence="2">
    <location>
        <begin position="130"/>
        <end position="150"/>
    </location>
</feature>
<comment type="caution">
    <text evidence="4">The sequence shown here is derived from an EMBL/GenBank/DDBJ whole genome shotgun (WGS) entry which is preliminary data.</text>
</comment>
<keyword evidence="2" id="KW-1133">Transmembrane helix</keyword>
<dbReference type="InterPro" id="IPR000326">
    <property type="entry name" value="PAP2/HPO"/>
</dbReference>
<dbReference type="EMBL" id="JAGPYQ010000002">
    <property type="protein sequence ID" value="MBQ0854643.1"/>
    <property type="molecule type" value="Genomic_DNA"/>
</dbReference>
<dbReference type="InterPro" id="IPR036938">
    <property type="entry name" value="PAP2/HPO_sf"/>
</dbReference>
<feature type="domain" description="Phosphatidic acid phosphatase type 2/haloperoxidase" evidence="3">
    <location>
        <begin position="92"/>
        <end position="205"/>
    </location>
</feature>
<keyword evidence="2" id="KW-0812">Transmembrane</keyword>
<dbReference type="Gene3D" id="1.20.144.10">
    <property type="entry name" value="Phosphatidic acid phosphatase type 2/haloperoxidase"/>
    <property type="match status" value="1"/>
</dbReference>
<feature type="region of interest" description="Disordered" evidence="1">
    <location>
        <begin position="215"/>
        <end position="254"/>
    </location>
</feature>
<dbReference type="CDD" id="cd03392">
    <property type="entry name" value="PAP2_like_2"/>
    <property type="match status" value="1"/>
</dbReference>
<feature type="transmembrane region" description="Helical" evidence="2">
    <location>
        <begin position="91"/>
        <end position="110"/>
    </location>
</feature>
<sequence length="254" mass="26319">MKRGGVAGLAGSCALGAWTAFGVLTMFVAGHDGVPLSADSGFLAWSVGHRPDTAVAFARGATATGTGVVAYALAALAGIIAGRTLRQRASAVALCLACLGVGQTLRYTAMTLVARPRPPLTDWETSASGWAFPSGHTSTAVITAGLLILAVRIRGPRGGTPLVLAIGGWGALVGLTRVYLGVHWFTDVVGGWLFALGWLGVCLCAMALVRLRQQAPGATDTTREQTRQDTARGQEREERHAPDHPGRGGRSRPA</sequence>
<name>A0A940Y4Y2_9ACTN</name>
<dbReference type="PANTHER" id="PTHR14969:SF13">
    <property type="entry name" value="AT30094P"/>
    <property type="match status" value="1"/>
</dbReference>
<evidence type="ECO:0000259" key="3">
    <source>
        <dbReference type="SMART" id="SM00014"/>
    </source>
</evidence>
<keyword evidence="5" id="KW-1185">Reference proteome</keyword>